<name>A0A561CTS9_9BACI</name>
<evidence type="ECO:0000259" key="1">
    <source>
        <dbReference type="Pfam" id="PF00535"/>
    </source>
</evidence>
<dbReference type="EMBL" id="VIVN01000013">
    <property type="protein sequence ID" value="TWD94631.1"/>
    <property type="molecule type" value="Genomic_DNA"/>
</dbReference>
<evidence type="ECO:0000313" key="3">
    <source>
        <dbReference type="Proteomes" id="UP000319671"/>
    </source>
</evidence>
<dbReference type="InterPro" id="IPR001173">
    <property type="entry name" value="Glyco_trans_2-like"/>
</dbReference>
<sequence>MVSIITCTIRDECMDNIFNNYQQQTWKEKELIIILNKNSMDIDRWIKKAKNYPNVQVFQLYENATLGDCLNFGVLNSSYDIIAKFDDDDYYGPDYIKNALLVFEDPNISIVGKNSIYIYIKNKKALIHVQGAENTMSDTVAGATLMFRKNLFYYIRFEKVNRAEDYFFIDQCKKLDFNIFSTDRFDFAVIRHDSENHTWKIDDDDLMGWGDLVGYMDDFQSVVSNQKSTLI</sequence>
<reference evidence="2 3" key="1">
    <citation type="submission" date="2019-06" db="EMBL/GenBank/DDBJ databases">
        <title>Sorghum-associated microbial communities from plants grown in Nebraska, USA.</title>
        <authorList>
            <person name="Schachtman D."/>
        </authorList>
    </citation>
    <scope>NUCLEOTIDE SEQUENCE [LARGE SCALE GENOMIC DNA]</scope>
    <source>
        <strain evidence="2 3">2482</strain>
    </source>
</reference>
<comment type="caution">
    <text evidence="2">The sequence shown here is derived from an EMBL/GenBank/DDBJ whole genome shotgun (WGS) entry which is preliminary data.</text>
</comment>
<dbReference type="AlphaFoldDB" id="A0A561CTS9"/>
<dbReference type="GO" id="GO:0016740">
    <property type="term" value="F:transferase activity"/>
    <property type="evidence" value="ECO:0007669"/>
    <property type="project" value="UniProtKB-KW"/>
</dbReference>
<keyword evidence="2" id="KW-0808">Transferase</keyword>
<dbReference type="Proteomes" id="UP000319671">
    <property type="component" value="Unassembled WGS sequence"/>
</dbReference>
<evidence type="ECO:0000313" key="2">
    <source>
        <dbReference type="EMBL" id="TWD94631.1"/>
    </source>
</evidence>
<dbReference type="SUPFAM" id="SSF53448">
    <property type="entry name" value="Nucleotide-diphospho-sugar transferases"/>
    <property type="match status" value="1"/>
</dbReference>
<protein>
    <submittedName>
        <fullName evidence="2">Glycosyl transferase family 2</fullName>
    </submittedName>
</protein>
<accession>A0A561CTS9</accession>
<feature type="domain" description="Glycosyltransferase 2-like" evidence="1">
    <location>
        <begin position="12"/>
        <end position="123"/>
    </location>
</feature>
<dbReference type="InterPro" id="IPR029044">
    <property type="entry name" value="Nucleotide-diphossugar_trans"/>
</dbReference>
<gene>
    <name evidence="2" type="ORF">FB550_113165</name>
</gene>
<proteinExistence type="predicted"/>
<keyword evidence="3" id="KW-1185">Reference proteome</keyword>
<dbReference type="Gene3D" id="3.90.550.10">
    <property type="entry name" value="Spore Coat Polysaccharide Biosynthesis Protein SpsA, Chain A"/>
    <property type="match status" value="1"/>
</dbReference>
<dbReference type="Pfam" id="PF00535">
    <property type="entry name" value="Glycos_transf_2"/>
    <property type="match status" value="1"/>
</dbReference>
<organism evidence="2 3">
    <name type="scientific">Neobacillus bataviensis</name>
    <dbReference type="NCBI Taxonomy" id="220685"/>
    <lineage>
        <taxon>Bacteria</taxon>
        <taxon>Bacillati</taxon>
        <taxon>Bacillota</taxon>
        <taxon>Bacilli</taxon>
        <taxon>Bacillales</taxon>
        <taxon>Bacillaceae</taxon>
        <taxon>Neobacillus</taxon>
    </lineage>
</organism>